<dbReference type="Pfam" id="PF08145">
    <property type="entry name" value="BOP1NT"/>
    <property type="match status" value="1"/>
</dbReference>
<keyword evidence="3" id="KW-0698">rRNA processing</keyword>
<dbReference type="InterPro" id="IPR012953">
    <property type="entry name" value="BOP1_N_dom"/>
</dbReference>
<evidence type="ECO:0000256" key="5">
    <source>
        <dbReference type="ARBA" id="ARBA00022737"/>
    </source>
</evidence>
<proteinExistence type="predicted"/>
<accession>A0A2T8KNT5</accession>
<dbReference type="GO" id="GO:0043021">
    <property type="term" value="F:ribonucleoprotein complex binding"/>
    <property type="evidence" value="ECO:0007669"/>
    <property type="project" value="TreeGrafter"/>
</dbReference>
<dbReference type="PANTHER" id="PTHR17605:SF0">
    <property type="entry name" value="RIBOSOME BIOGENESIS PROTEIN BOP1"/>
    <property type="match status" value="1"/>
</dbReference>
<sequence>MPMLIHIQIMLIGLNMRIKGHRLSSAPEPKRRFVPSKWEQKKVVKLVRAIRNGWIKFDKPKEEPNLYLLWGDEADTADNKRQGLSYIPAPKPNLPGHEESYNPSVEYIPTQEEIDSYQLMYEEDRPKFIPKRFESLRSVPAYEKALREGFDRCLDLYLCPRTHKKRAQLVKKLESGLREISSISIHPGGDNVIVGSKDGKLCWFDTDLSTRPYKTLKTHSKDITSVTFHRKYPLFASSSEDCTAYVCHGMVYSDLNQNPLIVPLEILRGHSSSDGRGVLDCKFHPKQPWLFTSGADSVIRLYCD</sequence>
<dbReference type="InterPro" id="IPR001680">
    <property type="entry name" value="WD40_rpt"/>
</dbReference>
<keyword evidence="4" id="KW-0853">WD repeat</keyword>
<dbReference type="GO" id="GO:0000463">
    <property type="term" value="P:maturation of LSU-rRNA from tricistronic rRNA transcript (SSU-rRNA, 5.8S rRNA, LSU-rRNA)"/>
    <property type="evidence" value="ECO:0007669"/>
    <property type="project" value="TreeGrafter"/>
</dbReference>
<reference evidence="8" key="1">
    <citation type="submission" date="2018-04" db="EMBL/GenBank/DDBJ databases">
        <title>WGS assembly of Panicum hallii.</title>
        <authorList>
            <person name="Lovell J."/>
            <person name="Jenkins J."/>
            <person name="Lowry D."/>
            <person name="Mamidi S."/>
            <person name="Sreedasyam A."/>
            <person name="Weng X."/>
            <person name="Barry K."/>
            <person name="Bonette J."/>
            <person name="Campitelli B."/>
            <person name="Daum C."/>
            <person name="Gordon S."/>
            <person name="Gould B."/>
            <person name="Lipzen A."/>
            <person name="Macqueen A."/>
            <person name="Palacio-Mejia J."/>
            <person name="Plott C."/>
            <person name="Shakirov E."/>
            <person name="Shu S."/>
            <person name="Yoshinaga Y."/>
            <person name="Zane M."/>
            <person name="Rokhsar D."/>
            <person name="Grimwood J."/>
            <person name="Schmutz J."/>
            <person name="Juenger T."/>
        </authorList>
    </citation>
    <scope>NUCLEOTIDE SEQUENCE [LARGE SCALE GENOMIC DNA]</scope>
    <source>
        <strain evidence="8">FIL2</strain>
    </source>
</reference>
<protein>
    <recommendedName>
        <fullName evidence="7">BOP1 N-terminal domain-containing protein</fullName>
    </recommendedName>
</protein>
<evidence type="ECO:0000256" key="3">
    <source>
        <dbReference type="ARBA" id="ARBA00022552"/>
    </source>
</evidence>
<gene>
    <name evidence="8" type="ORF">PAHAL_2G112600</name>
</gene>
<dbReference type="InterPro" id="IPR028598">
    <property type="entry name" value="BOP1/Erb1"/>
</dbReference>
<organism evidence="8">
    <name type="scientific">Panicum hallii</name>
    <dbReference type="NCBI Taxonomy" id="206008"/>
    <lineage>
        <taxon>Eukaryota</taxon>
        <taxon>Viridiplantae</taxon>
        <taxon>Streptophyta</taxon>
        <taxon>Embryophyta</taxon>
        <taxon>Tracheophyta</taxon>
        <taxon>Spermatophyta</taxon>
        <taxon>Magnoliopsida</taxon>
        <taxon>Liliopsida</taxon>
        <taxon>Poales</taxon>
        <taxon>Poaceae</taxon>
        <taxon>PACMAD clade</taxon>
        <taxon>Panicoideae</taxon>
        <taxon>Panicodae</taxon>
        <taxon>Paniceae</taxon>
        <taxon>Panicinae</taxon>
        <taxon>Panicum</taxon>
        <taxon>Panicum sect. Panicum</taxon>
    </lineage>
</organism>
<evidence type="ECO:0000256" key="1">
    <source>
        <dbReference type="ARBA" id="ARBA00004604"/>
    </source>
</evidence>
<dbReference type="GO" id="GO:0070545">
    <property type="term" value="C:PeBoW complex"/>
    <property type="evidence" value="ECO:0007669"/>
    <property type="project" value="TreeGrafter"/>
</dbReference>
<evidence type="ECO:0000259" key="7">
    <source>
        <dbReference type="SMART" id="SM01035"/>
    </source>
</evidence>
<dbReference type="SMART" id="SM01035">
    <property type="entry name" value="BOP1NT"/>
    <property type="match status" value="1"/>
</dbReference>
<dbReference type="AlphaFoldDB" id="A0A2T8KNT5"/>
<dbReference type="EMBL" id="CM008047">
    <property type="protein sequence ID" value="PVH63814.1"/>
    <property type="molecule type" value="Genomic_DNA"/>
</dbReference>
<dbReference type="Gramene" id="PVH63814">
    <property type="protein sequence ID" value="PVH63814"/>
    <property type="gene ID" value="PAHAL_2G112600"/>
</dbReference>
<dbReference type="SUPFAM" id="SSF50978">
    <property type="entry name" value="WD40 repeat-like"/>
    <property type="match status" value="1"/>
</dbReference>
<keyword evidence="2" id="KW-0690">Ribosome biogenesis</keyword>
<dbReference type="Proteomes" id="UP000243499">
    <property type="component" value="Chromosome 2"/>
</dbReference>
<dbReference type="SMART" id="SM00320">
    <property type="entry name" value="WD40"/>
    <property type="match status" value="3"/>
</dbReference>
<keyword evidence="6" id="KW-0539">Nucleus</keyword>
<evidence type="ECO:0000313" key="8">
    <source>
        <dbReference type="EMBL" id="PVH63814.1"/>
    </source>
</evidence>
<name>A0A2T8KNT5_9POAL</name>
<dbReference type="InterPro" id="IPR036322">
    <property type="entry name" value="WD40_repeat_dom_sf"/>
</dbReference>
<dbReference type="InterPro" id="IPR015943">
    <property type="entry name" value="WD40/YVTN_repeat-like_dom_sf"/>
</dbReference>
<dbReference type="GO" id="GO:0030687">
    <property type="term" value="C:preribosome, large subunit precursor"/>
    <property type="evidence" value="ECO:0007669"/>
    <property type="project" value="TreeGrafter"/>
</dbReference>
<evidence type="ECO:0000256" key="6">
    <source>
        <dbReference type="ARBA" id="ARBA00023242"/>
    </source>
</evidence>
<keyword evidence="5" id="KW-0677">Repeat</keyword>
<evidence type="ECO:0000256" key="2">
    <source>
        <dbReference type="ARBA" id="ARBA00022517"/>
    </source>
</evidence>
<comment type="subcellular location">
    <subcellularLocation>
        <location evidence="1">Nucleus</location>
        <location evidence="1">Nucleolus</location>
    </subcellularLocation>
</comment>
<feature type="domain" description="BOP1 N-terminal" evidence="7">
    <location>
        <begin position="2"/>
        <end position="168"/>
    </location>
</feature>
<dbReference type="Gene3D" id="2.130.10.10">
    <property type="entry name" value="YVTN repeat-like/Quinoprotein amine dehydrogenase"/>
    <property type="match status" value="1"/>
</dbReference>
<dbReference type="PANTHER" id="PTHR17605">
    <property type="entry name" value="RIBOSOME BIOGENESIS PROTEIN BOP1 BLOCK OF PROLIFERATION 1 PROTEIN"/>
    <property type="match status" value="1"/>
</dbReference>
<evidence type="ECO:0000256" key="4">
    <source>
        <dbReference type="ARBA" id="ARBA00022574"/>
    </source>
</evidence>
<dbReference type="Pfam" id="PF00400">
    <property type="entry name" value="WD40"/>
    <property type="match status" value="3"/>
</dbReference>